<dbReference type="PRINTS" id="PR00368">
    <property type="entry name" value="FADPNR"/>
</dbReference>
<dbReference type="Pfam" id="PF14759">
    <property type="entry name" value="Reductase_C"/>
    <property type="match status" value="1"/>
</dbReference>
<protein>
    <submittedName>
        <fullName evidence="7">3-phenylpropionate/trans-cinnamate dioxygenase ferredoxin reductase subunit</fullName>
    </submittedName>
</protein>
<dbReference type="Gene3D" id="3.30.390.30">
    <property type="match status" value="1"/>
</dbReference>
<dbReference type="EMBL" id="QPJM01000006">
    <property type="protein sequence ID" value="RCW83063.1"/>
    <property type="molecule type" value="Genomic_DNA"/>
</dbReference>
<evidence type="ECO:0000256" key="1">
    <source>
        <dbReference type="ARBA" id="ARBA00001974"/>
    </source>
</evidence>
<dbReference type="InterPro" id="IPR016156">
    <property type="entry name" value="FAD/NAD-linked_Rdtase_dimer_sf"/>
</dbReference>
<dbReference type="Pfam" id="PF07992">
    <property type="entry name" value="Pyr_redox_2"/>
    <property type="match status" value="1"/>
</dbReference>
<dbReference type="SUPFAM" id="SSF55424">
    <property type="entry name" value="FAD/NAD-linked reductases, dimerisation (C-terminal) domain"/>
    <property type="match status" value="1"/>
</dbReference>
<feature type="domain" description="Reductase C-terminal" evidence="6">
    <location>
        <begin position="316"/>
        <end position="404"/>
    </location>
</feature>
<feature type="domain" description="FAD/NAD(P)-binding" evidence="5">
    <location>
        <begin position="2"/>
        <end position="297"/>
    </location>
</feature>
<dbReference type="GO" id="GO:0051213">
    <property type="term" value="F:dioxygenase activity"/>
    <property type="evidence" value="ECO:0007669"/>
    <property type="project" value="UniProtKB-KW"/>
</dbReference>
<dbReference type="PANTHER" id="PTHR43557:SF2">
    <property type="entry name" value="RIESKE DOMAIN-CONTAINING PROTEIN-RELATED"/>
    <property type="match status" value="1"/>
</dbReference>
<evidence type="ECO:0000256" key="3">
    <source>
        <dbReference type="ARBA" id="ARBA00022827"/>
    </source>
</evidence>
<dbReference type="PRINTS" id="PR00411">
    <property type="entry name" value="PNDRDTASEI"/>
</dbReference>
<keyword evidence="8" id="KW-1185">Reference proteome</keyword>
<gene>
    <name evidence="7" type="ORF">C7476_10696</name>
</gene>
<comment type="cofactor">
    <cofactor evidence="1">
        <name>FAD</name>
        <dbReference type="ChEBI" id="CHEBI:57692"/>
    </cofactor>
</comment>
<dbReference type="Proteomes" id="UP000253324">
    <property type="component" value="Unassembled WGS sequence"/>
</dbReference>
<accession>A0A368YS87</accession>
<evidence type="ECO:0000256" key="2">
    <source>
        <dbReference type="ARBA" id="ARBA00022630"/>
    </source>
</evidence>
<dbReference type="InterPro" id="IPR028202">
    <property type="entry name" value="Reductase_C"/>
</dbReference>
<dbReference type="InterPro" id="IPR050446">
    <property type="entry name" value="FAD-oxidoreductase/Apoptosis"/>
</dbReference>
<name>A0A368YS87_9HYPH</name>
<proteinExistence type="predicted"/>
<organism evidence="7 8">
    <name type="scientific">Phyllobacterium bourgognense</name>
    <dbReference type="NCBI Taxonomy" id="314236"/>
    <lineage>
        <taxon>Bacteria</taxon>
        <taxon>Pseudomonadati</taxon>
        <taxon>Pseudomonadota</taxon>
        <taxon>Alphaproteobacteria</taxon>
        <taxon>Hyphomicrobiales</taxon>
        <taxon>Phyllobacteriaceae</taxon>
        <taxon>Phyllobacterium</taxon>
    </lineage>
</organism>
<dbReference type="GO" id="GO:0016651">
    <property type="term" value="F:oxidoreductase activity, acting on NAD(P)H"/>
    <property type="evidence" value="ECO:0007669"/>
    <property type="project" value="TreeGrafter"/>
</dbReference>
<dbReference type="InterPro" id="IPR036188">
    <property type="entry name" value="FAD/NAD-bd_sf"/>
</dbReference>
<evidence type="ECO:0000313" key="7">
    <source>
        <dbReference type="EMBL" id="RCW83063.1"/>
    </source>
</evidence>
<dbReference type="AlphaFoldDB" id="A0A368YS87"/>
<dbReference type="Gene3D" id="3.50.50.60">
    <property type="entry name" value="FAD/NAD(P)-binding domain"/>
    <property type="match status" value="2"/>
</dbReference>
<dbReference type="GO" id="GO:0005737">
    <property type="term" value="C:cytoplasm"/>
    <property type="evidence" value="ECO:0007669"/>
    <property type="project" value="TreeGrafter"/>
</dbReference>
<keyword evidence="3" id="KW-0274">FAD</keyword>
<keyword evidence="7" id="KW-0223">Dioxygenase</keyword>
<evidence type="ECO:0000256" key="4">
    <source>
        <dbReference type="ARBA" id="ARBA00023002"/>
    </source>
</evidence>
<keyword evidence="4" id="KW-0560">Oxidoreductase</keyword>
<keyword evidence="2" id="KW-0285">Flavoprotein</keyword>
<sequence>MVIIGAGECGVRAAFALRENGYNGSVTLIGTEKHLPYERPPLSKEAMVSDHHPAPRTIAAESLFNEKSVDFIGSATATSIEREEKRVTLDDGRQIPYERLLFATGAIPRPLPLAAGSQHCTTLRSFDDALAIRARFQPGARIVIVGGGFIGLELAASARKRGASVTVIEAQSRIMMRGVPEEIARVLDARHRAEGVTILCNTGIVSFADAADNVAITLSSGDVIAADLAIIGIGATPVTALAESSGLETANGIVVNEWLQTSDPDIYAAGDCCIFPLAVYGGRRVRLEAWRNAQEQGALAARNMLGAQEPHQAVPWFWSDQYELGLQVAGLSDECAQTIRRDLGDGAFILFHLTADGRLVAASGIGPGNSVAKDIRLAEMLIARGARPDSGQLATADVKLKSLLAA</sequence>
<evidence type="ECO:0000313" key="8">
    <source>
        <dbReference type="Proteomes" id="UP000253324"/>
    </source>
</evidence>
<dbReference type="SUPFAM" id="SSF51905">
    <property type="entry name" value="FAD/NAD(P)-binding domain"/>
    <property type="match status" value="1"/>
</dbReference>
<evidence type="ECO:0000259" key="6">
    <source>
        <dbReference type="Pfam" id="PF14759"/>
    </source>
</evidence>
<dbReference type="RefSeq" id="WP_245426306.1">
    <property type="nucleotide sequence ID" value="NZ_QPJM01000006.1"/>
</dbReference>
<dbReference type="InterPro" id="IPR023753">
    <property type="entry name" value="FAD/NAD-binding_dom"/>
</dbReference>
<reference evidence="7 8" key="1">
    <citation type="submission" date="2018-07" db="EMBL/GenBank/DDBJ databases">
        <title>Genomic Encyclopedia of Type Strains, Phase III (KMG-III): the genomes of soil and plant-associated and newly described type strains.</title>
        <authorList>
            <person name="Whitman W."/>
        </authorList>
    </citation>
    <scope>NUCLEOTIDE SEQUENCE [LARGE SCALE GENOMIC DNA]</scope>
    <source>
        <strain evidence="7 8">31-25a</strain>
    </source>
</reference>
<evidence type="ECO:0000259" key="5">
    <source>
        <dbReference type="Pfam" id="PF07992"/>
    </source>
</evidence>
<dbReference type="PANTHER" id="PTHR43557">
    <property type="entry name" value="APOPTOSIS-INDUCING FACTOR 1"/>
    <property type="match status" value="1"/>
</dbReference>
<comment type="caution">
    <text evidence="7">The sequence shown here is derived from an EMBL/GenBank/DDBJ whole genome shotgun (WGS) entry which is preliminary data.</text>
</comment>